<reference evidence="3" key="2">
    <citation type="submission" date="2020-10" db="UniProtKB">
        <authorList>
            <consortium name="WormBaseParasite"/>
        </authorList>
    </citation>
    <scope>IDENTIFICATION</scope>
</reference>
<organism evidence="2 3">
    <name type="scientific">Panagrellus redivivus</name>
    <name type="common">Microworm</name>
    <dbReference type="NCBI Taxonomy" id="6233"/>
    <lineage>
        <taxon>Eukaryota</taxon>
        <taxon>Metazoa</taxon>
        <taxon>Ecdysozoa</taxon>
        <taxon>Nematoda</taxon>
        <taxon>Chromadorea</taxon>
        <taxon>Rhabditida</taxon>
        <taxon>Tylenchina</taxon>
        <taxon>Panagrolaimomorpha</taxon>
        <taxon>Panagrolaimoidea</taxon>
        <taxon>Panagrolaimidae</taxon>
        <taxon>Panagrellus</taxon>
    </lineage>
</organism>
<dbReference type="Proteomes" id="UP000492821">
    <property type="component" value="Unassembled WGS sequence"/>
</dbReference>
<accession>A0A7E4V7T9</accession>
<evidence type="ECO:0000313" key="2">
    <source>
        <dbReference type="Proteomes" id="UP000492821"/>
    </source>
</evidence>
<keyword evidence="2" id="KW-1185">Reference proteome</keyword>
<proteinExistence type="predicted"/>
<feature type="transmembrane region" description="Helical" evidence="1">
    <location>
        <begin position="196"/>
        <end position="222"/>
    </location>
</feature>
<feature type="transmembrane region" description="Helical" evidence="1">
    <location>
        <begin position="130"/>
        <end position="156"/>
    </location>
</feature>
<protein>
    <submittedName>
        <fullName evidence="3">PGG domain-containing protein</fullName>
    </submittedName>
</protein>
<dbReference type="WBParaSite" id="Pan_g17533.t1">
    <property type="protein sequence ID" value="Pan_g17533.t1"/>
    <property type="gene ID" value="Pan_g17533"/>
</dbReference>
<keyword evidence="1" id="KW-0812">Transmembrane</keyword>
<dbReference type="AlphaFoldDB" id="A0A7E4V7T9"/>
<keyword evidence="1" id="KW-1133">Transmembrane helix</keyword>
<feature type="transmembrane region" description="Helical" evidence="1">
    <location>
        <begin position="163"/>
        <end position="184"/>
    </location>
</feature>
<feature type="transmembrane region" description="Helical" evidence="1">
    <location>
        <begin position="86"/>
        <end position="110"/>
    </location>
</feature>
<evidence type="ECO:0000256" key="1">
    <source>
        <dbReference type="SAM" id="Phobius"/>
    </source>
</evidence>
<evidence type="ECO:0000313" key="3">
    <source>
        <dbReference type="WBParaSite" id="Pan_g17533.t1"/>
    </source>
</evidence>
<reference evidence="2" key="1">
    <citation type="journal article" date="2013" name="Genetics">
        <title>The draft genome and transcriptome of Panagrellus redivivus are shaped by the harsh demands of a free-living lifestyle.</title>
        <authorList>
            <person name="Srinivasan J."/>
            <person name="Dillman A.R."/>
            <person name="Macchietto M.G."/>
            <person name="Heikkinen L."/>
            <person name="Lakso M."/>
            <person name="Fracchia K.M."/>
            <person name="Antoshechkin I."/>
            <person name="Mortazavi A."/>
            <person name="Wong G."/>
            <person name="Sternberg P.W."/>
        </authorList>
    </citation>
    <scope>NUCLEOTIDE SEQUENCE [LARGE SCALE GENOMIC DNA]</scope>
    <source>
        <strain evidence="2">MT8872</strain>
    </source>
</reference>
<name>A0A7E4V7T9_PANRE</name>
<sequence>MSSLLSFLQRDCAVLWTNLDKAIATEDPHYGAKPLFKRVPNTLEKQERQKLGLALTPDAGRMGQPEVPRRPTATFCGGCLTAHSTLIALVAFDILLLSHSLIFTITNLPNGSEKYMASNPIVAKIIPYDYLLPLLIFQVIWVITAIMALVSIQVLIPYLQMPYLLFCAIVIIAIANLICFSALNMNPSMSKDIPKWAFILTLTLSSVYLVLQLIFFCCKCICLKMSLRKRNTVTSLERHSKMMISSIDATFDTYSTRSTVIVGDDYPPPPSP</sequence>
<keyword evidence="1" id="KW-0472">Membrane</keyword>